<sequence>MLVEEGYRPVTRLGNQSSLRFECISDPLPCSDCEESGKANMKDPNPVPPDIPNTCMGGPGENTDPMDLELEEKGMNHGVDNDFDMNQEINKDDEMCVDLHDGGNEAQA</sequence>
<dbReference type="Proteomes" id="UP001341840">
    <property type="component" value="Unassembled WGS sequence"/>
</dbReference>
<gene>
    <name evidence="2" type="ORF">PIB30_061440</name>
</gene>
<feature type="region of interest" description="Disordered" evidence="1">
    <location>
        <begin position="35"/>
        <end position="64"/>
    </location>
</feature>
<protein>
    <submittedName>
        <fullName evidence="2">Uncharacterized protein</fullName>
    </submittedName>
</protein>
<organism evidence="2 3">
    <name type="scientific">Stylosanthes scabra</name>
    <dbReference type="NCBI Taxonomy" id="79078"/>
    <lineage>
        <taxon>Eukaryota</taxon>
        <taxon>Viridiplantae</taxon>
        <taxon>Streptophyta</taxon>
        <taxon>Embryophyta</taxon>
        <taxon>Tracheophyta</taxon>
        <taxon>Spermatophyta</taxon>
        <taxon>Magnoliopsida</taxon>
        <taxon>eudicotyledons</taxon>
        <taxon>Gunneridae</taxon>
        <taxon>Pentapetalae</taxon>
        <taxon>rosids</taxon>
        <taxon>fabids</taxon>
        <taxon>Fabales</taxon>
        <taxon>Fabaceae</taxon>
        <taxon>Papilionoideae</taxon>
        <taxon>50 kb inversion clade</taxon>
        <taxon>dalbergioids sensu lato</taxon>
        <taxon>Dalbergieae</taxon>
        <taxon>Pterocarpus clade</taxon>
        <taxon>Stylosanthes</taxon>
    </lineage>
</organism>
<accession>A0ABU6QKG8</accession>
<reference evidence="2 3" key="1">
    <citation type="journal article" date="2023" name="Plants (Basel)">
        <title>Bridging the Gap: Combining Genomics and Transcriptomics Approaches to Understand Stylosanthes scabra, an Orphan Legume from the Brazilian Caatinga.</title>
        <authorList>
            <person name="Ferreira-Neto J.R.C."/>
            <person name="da Silva M.D."/>
            <person name="Binneck E."/>
            <person name="de Melo N.F."/>
            <person name="da Silva R.H."/>
            <person name="de Melo A.L.T.M."/>
            <person name="Pandolfi V."/>
            <person name="Bustamante F.O."/>
            <person name="Brasileiro-Vidal A.C."/>
            <person name="Benko-Iseppon A.M."/>
        </authorList>
    </citation>
    <scope>NUCLEOTIDE SEQUENCE [LARGE SCALE GENOMIC DNA]</scope>
    <source>
        <tissue evidence="2">Leaves</tissue>
    </source>
</reference>
<dbReference type="EMBL" id="JASCZI010000557">
    <property type="protein sequence ID" value="MED6112405.1"/>
    <property type="molecule type" value="Genomic_DNA"/>
</dbReference>
<proteinExistence type="predicted"/>
<evidence type="ECO:0000256" key="1">
    <source>
        <dbReference type="SAM" id="MobiDB-lite"/>
    </source>
</evidence>
<evidence type="ECO:0000313" key="3">
    <source>
        <dbReference type="Proteomes" id="UP001341840"/>
    </source>
</evidence>
<keyword evidence="3" id="KW-1185">Reference proteome</keyword>
<evidence type="ECO:0000313" key="2">
    <source>
        <dbReference type="EMBL" id="MED6112405.1"/>
    </source>
</evidence>
<name>A0ABU6QKG8_9FABA</name>
<comment type="caution">
    <text evidence="2">The sequence shown here is derived from an EMBL/GenBank/DDBJ whole genome shotgun (WGS) entry which is preliminary data.</text>
</comment>